<dbReference type="GO" id="GO:0006412">
    <property type="term" value="P:translation"/>
    <property type="evidence" value="ECO:0007669"/>
    <property type="project" value="InterPro"/>
</dbReference>
<evidence type="ECO:0000313" key="5">
    <source>
        <dbReference type="EMBL" id="GFR06309.1"/>
    </source>
</evidence>
<keyword evidence="3" id="KW-0687">Ribonucleoprotein</keyword>
<keyword evidence="2 5" id="KW-0689">Ribosomal protein</keyword>
<dbReference type="InterPro" id="IPR001515">
    <property type="entry name" value="Ribosomal_eL32"/>
</dbReference>
<accession>A0A8X6LGG4</accession>
<comment type="similarity">
    <text evidence="1">Belongs to the eukaryotic ribosomal protein eL32 family.</text>
</comment>
<dbReference type="InterPro" id="IPR036351">
    <property type="entry name" value="Ribosomal_eL32_sf"/>
</dbReference>
<proteinExistence type="inferred from homology"/>
<keyword evidence="6" id="KW-1185">Reference proteome</keyword>
<dbReference type="SMART" id="SM01393">
    <property type="entry name" value="Ribosomal_L32e"/>
    <property type="match status" value="1"/>
</dbReference>
<name>A0A8X6LGG4_TRICU</name>
<evidence type="ECO:0000256" key="3">
    <source>
        <dbReference type="ARBA" id="ARBA00023274"/>
    </source>
</evidence>
<dbReference type="GO" id="GO:0003735">
    <property type="term" value="F:structural constituent of ribosome"/>
    <property type="evidence" value="ECO:0007669"/>
    <property type="project" value="InterPro"/>
</dbReference>
<dbReference type="PANTHER" id="PTHR23413">
    <property type="entry name" value="60S RIBOSOMAL PROTEIN L32 AND DNA-DIRECTED RNA POLYMERASE II, SUBUNIT N"/>
    <property type="match status" value="1"/>
</dbReference>
<dbReference type="Proteomes" id="UP000887116">
    <property type="component" value="Unassembled WGS sequence"/>
</dbReference>
<protein>
    <recommendedName>
        <fullName evidence="4">60S ribosomal protein L32</fullName>
    </recommendedName>
</protein>
<evidence type="ECO:0000256" key="2">
    <source>
        <dbReference type="ARBA" id="ARBA00022980"/>
    </source>
</evidence>
<gene>
    <name evidence="5" type="primary">RPL32</name>
    <name evidence="5" type="ORF">TNCT_640851</name>
</gene>
<evidence type="ECO:0000256" key="4">
    <source>
        <dbReference type="ARBA" id="ARBA00035335"/>
    </source>
</evidence>
<dbReference type="PANTHER" id="PTHR23413:SF1">
    <property type="entry name" value="RIBOSOMAL PROTEIN L32"/>
    <property type="match status" value="1"/>
</dbReference>
<evidence type="ECO:0000256" key="1">
    <source>
        <dbReference type="ARBA" id="ARBA00008431"/>
    </source>
</evidence>
<reference evidence="5" key="1">
    <citation type="submission" date="2020-07" db="EMBL/GenBank/DDBJ databases">
        <title>Multicomponent nature underlies the extraordinary mechanical properties of spider dragline silk.</title>
        <authorList>
            <person name="Kono N."/>
            <person name="Nakamura H."/>
            <person name="Mori M."/>
            <person name="Yoshida Y."/>
            <person name="Ohtoshi R."/>
            <person name="Malay A.D."/>
            <person name="Moran D.A.P."/>
            <person name="Tomita M."/>
            <person name="Numata K."/>
            <person name="Arakawa K."/>
        </authorList>
    </citation>
    <scope>NUCLEOTIDE SEQUENCE</scope>
</reference>
<feature type="non-terminal residue" evidence="5">
    <location>
        <position position="1"/>
    </location>
</feature>
<dbReference type="GO" id="GO:0022625">
    <property type="term" value="C:cytosolic large ribosomal subunit"/>
    <property type="evidence" value="ECO:0007669"/>
    <property type="project" value="TreeGrafter"/>
</dbReference>
<dbReference type="AlphaFoldDB" id="A0A8X6LGG4"/>
<sequence>LVVNFNVHVLRVNLLHVTGIMSPLPLNHCKIVKKRVKKFTRHQSDRYGKIKLNWRKPKVLIIEYVDDLRVSVRCLKLVMEVVKKTKHLLLMVSEKFNVRNIKELECLMMCNRRFCAEINHAVSSKKRKAIVERAQQLCIRVINANADCVLKKMNKLNQYFVIVAFVSCFFKCWETISF</sequence>
<comment type="caution">
    <text evidence="5">The sequence shown here is derived from an EMBL/GenBank/DDBJ whole genome shotgun (WGS) entry which is preliminary data.</text>
</comment>
<dbReference type="OrthoDB" id="268693at2759"/>
<organism evidence="5 6">
    <name type="scientific">Trichonephila clavata</name>
    <name type="common">Joro spider</name>
    <name type="synonym">Nephila clavata</name>
    <dbReference type="NCBI Taxonomy" id="2740835"/>
    <lineage>
        <taxon>Eukaryota</taxon>
        <taxon>Metazoa</taxon>
        <taxon>Ecdysozoa</taxon>
        <taxon>Arthropoda</taxon>
        <taxon>Chelicerata</taxon>
        <taxon>Arachnida</taxon>
        <taxon>Araneae</taxon>
        <taxon>Araneomorphae</taxon>
        <taxon>Entelegynae</taxon>
        <taxon>Araneoidea</taxon>
        <taxon>Nephilidae</taxon>
        <taxon>Trichonephila</taxon>
    </lineage>
</organism>
<dbReference type="EMBL" id="BMAO01006132">
    <property type="protein sequence ID" value="GFR06309.1"/>
    <property type="molecule type" value="Genomic_DNA"/>
</dbReference>
<dbReference type="SUPFAM" id="SSF52042">
    <property type="entry name" value="Ribosomal protein L32e"/>
    <property type="match status" value="1"/>
</dbReference>
<evidence type="ECO:0000313" key="6">
    <source>
        <dbReference type="Proteomes" id="UP000887116"/>
    </source>
</evidence>
<dbReference type="Pfam" id="PF01655">
    <property type="entry name" value="Ribosomal_L32e"/>
    <property type="match status" value="1"/>
</dbReference>